<dbReference type="AlphaFoldDB" id="A0A7W4FBS6"/>
<name>A0A7W4FBS6_GLUDI</name>
<feature type="region of interest" description="Disordered" evidence="1">
    <location>
        <begin position="128"/>
        <end position="157"/>
    </location>
</feature>
<protein>
    <submittedName>
        <fullName evidence="2">Uncharacterized protein</fullName>
    </submittedName>
</protein>
<comment type="caution">
    <text evidence="2">The sequence shown here is derived from an EMBL/GenBank/DDBJ whole genome shotgun (WGS) entry which is preliminary data.</text>
</comment>
<evidence type="ECO:0000313" key="2">
    <source>
        <dbReference type="EMBL" id="MBB2154821.1"/>
    </source>
</evidence>
<feature type="compositionally biased region" description="Low complexity" evidence="1">
    <location>
        <begin position="131"/>
        <end position="149"/>
    </location>
</feature>
<evidence type="ECO:0000313" key="3">
    <source>
        <dbReference type="Proteomes" id="UP000550787"/>
    </source>
</evidence>
<gene>
    <name evidence="2" type="ORF">HLH33_00610</name>
</gene>
<reference evidence="2 3" key="1">
    <citation type="submission" date="2020-04" db="EMBL/GenBank/DDBJ databases">
        <title>Description of novel Gluconacetobacter.</title>
        <authorList>
            <person name="Sombolestani A."/>
        </authorList>
    </citation>
    <scope>NUCLEOTIDE SEQUENCE [LARGE SCALE GENOMIC DNA]</scope>
    <source>
        <strain evidence="2 3">LMG 7603</strain>
    </source>
</reference>
<dbReference type="RefSeq" id="WP_183115247.1">
    <property type="nucleotide sequence ID" value="NZ_JABEQG010000001.1"/>
</dbReference>
<evidence type="ECO:0000256" key="1">
    <source>
        <dbReference type="SAM" id="MobiDB-lite"/>
    </source>
</evidence>
<accession>A0A7W4FBS6</accession>
<dbReference type="EMBL" id="JABEQG010000001">
    <property type="protein sequence ID" value="MBB2154821.1"/>
    <property type="molecule type" value="Genomic_DNA"/>
</dbReference>
<sequence>MTLLPLAACMLPDPQQGADIRQQYAAIPQIQPDTDFAVAKASAMRGDRLAQAYANTLGGGLVSDLDRCRAAYMAQQFPGGDAIAQNAWQIGLFADVQRCEYRAVMGQELPPPHAIPPAPITHRRIPHRKSSASAAVKTSTASTPAPASAGTRVDMNW</sequence>
<organism evidence="2 3">
    <name type="scientific">Gluconacetobacter diazotrophicus</name>
    <name type="common">Acetobacter diazotrophicus</name>
    <dbReference type="NCBI Taxonomy" id="33996"/>
    <lineage>
        <taxon>Bacteria</taxon>
        <taxon>Pseudomonadati</taxon>
        <taxon>Pseudomonadota</taxon>
        <taxon>Alphaproteobacteria</taxon>
        <taxon>Acetobacterales</taxon>
        <taxon>Acetobacteraceae</taxon>
        <taxon>Gluconacetobacter</taxon>
    </lineage>
</organism>
<dbReference type="Proteomes" id="UP000550787">
    <property type="component" value="Unassembled WGS sequence"/>
</dbReference>
<proteinExistence type="predicted"/>